<feature type="compositionally biased region" description="Basic residues" evidence="1">
    <location>
        <begin position="1"/>
        <end position="10"/>
    </location>
</feature>
<comment type="caution">
    <text evidence="2">The sequence shown here is derived from an EMBL/GenBank/DDBJ whole genome shotgun (WGS) entry which is preliminary data.</text>
</comment>
<feature type="region of interest" description="Disordered" evidence="1">
    <location>
        <begin position="67"/>
        <end position="116"/>
    </location>
</feature>
<feature type="compositionally biased region" description="Basic residues" evidence="1">
    <location>
        <begin position="204"/>
        <end position="224"/>
    </location>
</feature>
<dbReference type="Proteomes" id="UP000015441">
    <property type="component" value="Unassembled WGS sequence"/>
</dbReference>
<dbReference type="EMBL" id="CAUH01005128">
    <property type="protein sequence ID" value="CCU81509.1"/>
    <property type="molecule type" value="Genomic_DNA"/>
</dbReference>
<evidence type="ECO:0000313" key="2">
    <source>
        <dbReference type="EMBL" id="CCU81509.1"/>
    </source>
</evidence>
<keyword evidence="3" id="KW-1185">Reference proteome</keyword>
<proteinExistence type="predicted"/>
<gene>
    <name evidence="2" type="ORF">BGHDH14_bgh04473</name>
</gene>
<dbReference type="AlphaFoldDB" id="N1JF83"/>
<evidence type="ECO:0000313" key="3">
    <source>
        <dbReference type="Proteomes" id="UP000015441"/>
    </source>
</evidence>
<feature type="region of interest" description="Disordered" evidence="1">
    <location>
        <begin position="1"/>
        <end position="29"/>
    </location>
</feature>
<feature type="compositionally biased region" description="Polar residues" evidence="1">
    <location>
        <begin position="101"/>
        <end position="110"/>
    </location>
</feature>
<accession>N1JF83</accession>
<reference evidence="2 3" key="1">
    <citation type="journal article" date="2010" name="Science">
        <title>Genome expansion and gene loss in powdery mildew fungi reveal tradeoffs in extreme parasitism.</title>
        <authorList>
            <person name="Spanu P.D."/>
            <person name="Abbott J.C."/>
            <person name="Amselem J."/>
            <person name="Burgis T.A."/>
            <person name="Soanes D.M."/>
            <person name="Stueber K."/>
            <person name="Ver Loren van Themaat E."/>
            <person name="Brown J.K.M."/>
            <person name="Butcher S.A."/>
            <person name="Gurr S.J."/>
            <person name="Lebrun M.-H."/>
            <person name="Ridout C.J."/>
            <person name="Schulze-Lefert P."/>
            <person name="Talbot N.J."/>
            <person name="Ahmadinejad N."/>
            <person name="Ametz C."/>
            <person name="Barton G.R."/>
            <person name="Benjdia M."/>
            <person name="Bidzinski P."/>
            <person name="Bindschedler L.V."/>
            <person name="Both M."/>
            <person name="Brewer M.T."/>
            <person name="Cadle-Davidson L."/>
            <person name="Cadle-Davidson M.M."/>
            <person name="Collemare J."/>
            <person name="Cramer R."/>
            <person name="Frenkel O."/>
            <person name="Godfrey D."/>
            <person name="Harriman J."/>
            <person name="Hoede C."/>
            <person name="King B.C."/>
            <person name="Klages S."/>
            <person name="Kleemann J."/>
            <person name="Knoll D."/>
            <person name="Koti P.S."/>
            <person name="Kreplak J."/>
            <person name="Lopez-Ruiz F.J."/>
            <person name="Lu X."/>
            <person name="Maekawa T."/>
            <person name="Mahanil S."/>
            <person name="Micali C."/>
            <person name="Milgroom M.G."/>
            <person name="Montana G."/>
            <person name="Noir S."/>
            <person name="O'Connell R.J."/>
            <person name="Oberhaensli S."/>
            <person name="Parlange F."/>
            <person name="Pedersen C."/>
            <person name="Quesneville H."/>
            <person name="Reinhardt R."/>
            <person name="Rott M."/>
            <person name="Sacristan S."/>
            <person name="Schmidt S.M."/>
            <person name="Schoen M."/>
            <person name="Skamnioti P."/>
            <person name="Sommer H."/>
            <person name="Stephens A."/>
            <person name="Takahara H."/>
            <person name="Thordal-Christensen H."/>
            <person name="Vigouroux M."/>
            <person name="Wessling R."/>
            <person name="Wicker T."/>
            <person name="Panstruga R."/>
        </authorList>
    </citation>
    <scope>NUCLEOTIDE SEQUENCE [LARGE SCALE GENOMIC DNA]</scope>
    <source>
        <strain evidence="2">DH14</strain>
    </source>
</reference>
<feature type="compositionally biased region" description="Polar residues" evidence="1">
    <location>
        <begin position="238"/>
        <end position="259"/>
    </location>
</feature>
<dbReference type="HOGENOM" id="CLU_018153_8_2_1"/>
<dbReference type="InParanoid" id="N1JF83"/>
<name>N1JF83_BLUG1</name>
<protein>
    <submittedName>
        <fullName evidence="2">EKA-like protein</fullName>
    </submittedName>
</protein>
<sequence length="259" mass="27528">MPPVRKKRPNAKLDNTRVHPRALEQLPGLAQSPKCVEMSKVLIKGKEKALPAITEPDTDMIGSVETIEKISQPPSVPHGIGESSKSPPTAPKLSENAAPITASNSTSQPKAATKAECPPELRPIFEAEQRRAAETAANLALCSAAISGVEATLLPLTNGSNRQFVDSMRVYLRAAIAQYMATGSASTPGQPSPKGSRRQEHTNSRRHSAANKKHLGHGGQKRTVTKSSPYCQGCAATYGQSPTKRNPQGESRQATVSSP</sequence>
<evidence type="ECO:0000256" key="1">
    <source>
        <dbReference type="SAM" id="MobiDB-lite"/>
    </source>
</evidence>
<feature type="region of interest" description="Disordered" evidence="1">
    <location>
        <begin position="182"/>
        <end position="259"/>
    </location>
</feature>
<organism evidence="2 3">
    <name type="scientific">Blumeria graminis f. sp. hordei (strain DH14)</name>
    <name type="common">Barley powdery mildew</name>
    <name type="synonym">Oidium monilioides f. sp. hordei</name>
    <dbReference type="NCBI Taxonomy" id="546991"/>
    <lineage>
        <taxon>Eukaryota</taxon>
        <taxon>Fungi</taxon>
        <taxon>Dikarya</taxon>
        <taxon>Ascomycota</taxon>
        <taxon>Pezizomycotina</taxon>
        <taxon>Leotiomycetes</taxon>
        <taxon>Erysiphales</taxon>
        <taxon>Erysiphaceae</taxon>
        <taxon>Blumeria</taxon>
        <taxon>Blumeria hordei</taxon>
    </lineage>
</organism>